<dbReference type="RefSeq" id="WP_132778253.1">
    <property type="nucleotide sequence ID" value="NZ_SMBZ01000033.1"/>
</dbReference>
<proteinExistence type="predicted"/>
<reference evidence="1 2" key="1">
    <citation type="submission" date="2019-03" db="EMBL/GenBank/DDBJ databases">
        <title>Genomic Encyclopedia of Type Strains, Phase IV (KMG-IV): sequencing the most valuable type-strain genomes for metagenomic binning, comparative biology and taxonomic classification.</title>
        <authorList>
            <person name="Goeker M."/>
        </authorList>
    </citation>
    <scope>NUCLEOTIDE SEQUENCE [LARGE SCALE GENOMIC DNA]</scope>
    <source>
        <strain evidence="1 2">DSM 22362</strain>
    </source>
</reference>
<dbReference type="Proteomes" id="UP000295197">
    <property type="component" value="Unassembled WGS sequence"/>
</dbReference>
<dbReference type="EMBL" id="SMBZ01000033">
    <property type="protein sequence ID" value="TCV10443.1"/>
    <property type="molecule type" value="Genomic_DNA"/>
</dbReference>
<gene>
    <name evidence="1" type="ORF">EDC17_103316</name>
</gene>
<evidence type="ECO:0000313" key="1">
    <source>
        <dbReference type="EMBL" id="TCV10443.1"/>
    </source>
</evidence>
<dbReference type="AlphaFoldDB" id="A0A4R3VW48"/>
<keyword evidence="2" id="KW-1185">Reference proteome</keyword>
<name>A0A4R3VW48_9SPHI</name>
<evidence type="ECO:0000313" key="2">
    <source>
        <dbReference type="Proteomes" id="UP000295197"/>
    </source>
</evidence>
<dbReference type="PROSITE" id="PS51257">
    <property type="entry name" value="PROKAR_LIPOPROTEIN"/>
    <property type="match status" value="1"/>
</dbReference>
<sequence>MIDNLKSAFFSANLHYFLPHISQSCHEEIFRRWKSYHSSTSYKNISFPEIDRLKKSPVGIIALYHLGSHLQSINYLAAVGVKFDIVITKSLTQKYQAYFKALIEKNKLNFQPKFLDAQDPYVLLKVRNSIFEQRCVIIFADGFVGADSKSKDLLPVNFFRKKLYVRKGIALISFILSLNIYPIVQRNNGHNTVLRLQSIIRPRPQENKDGYAIRCMNDLFYILKQTIKDKLYLWECWSYLHRYHTIQINPSSRKKIAPKADMKKINIGNKILYFDILNYRFFE</sequence>
<comment type="caution">
    <text evidence="1">The sequence shown here is derived from an EMBL/GenBank/DDBJ whole genome shotgun (WGS) entry which is preliminary data.</text>
</comment>
<organism evidence="1 2">
    <name type="scientific">Sphingobacterium alimentarium</name>
    <dbReference type="NCBI Taxonomy" id="797292"/>
    <lineage>
        <taxon>Bacteria</taxon>
        <taxon>Pseudomonadati</taxon>
        <taxon>Bacteroidota</taxon>
        <taxon>Sphingobacteriia</taxon>
        <taxon>Sphingobacteriales</taxon>
        <taxon>Sphingobacteriaceae</taxon>
        <taxon>Sphingobacterium</taxon>
    </lineage>
</organism>
<dbReference type="OrthoDB" id="1373292at2"/>
<evidence type="ECO:0008006" key="3">
    <source>
        <dbReference type="Google" id="ProtNLM"/>
    </source>
</evidence>
<protein>
    <recommendedName>
        <fullName evidence="3">Lipid A biosynthesis acyltransferase</fullName>
    </recommendedName>
</protein>
<accession>A0A4R3VW48</accession>